<gene>
    <name evidence="1" type="ORF">ER308_02255</name>
</gene>
<organism evidence="1 2">
    <name type="scientific">Egibacter rhizosphaerae</name>
    <dbReference type="NCBI Taxonomy" id="1670831"/>
    <lineage>
        <taxon>Bacteria</taxon>
        <taxon>Bacillati</taxon>
        <taxon>Actinomycetota</taxon>
        <taxon>Nitriliruptoria</taxon>
        <taxon>Egibacterales</taxon>
        <taxon>Egibacteraceae</taxon>
        <taxon>Egibacter</taxon>
    </lineage>
</organism>
<dbReference type="AlphaFoldDB" id="A0A411YBF1"/>
<dbReference type="Proteomes" id="UP000291469">
    <property type="component" value="Chromosome"/>
</dbReference>
<accession>A0A411YBF1</accession>
<reference evidence="1 2" key="1">
    <citation type="submission" date="2019-01" db="EMBL/GenBank/DDBJ databases">
        <title>Egibacter rhizosphaerae EGI 80759T.</title>
        <authorList>
            <person name="Chen D.-D."/>
            <person name="Tian Y."/>
            <person name="Jiao J.-Y."/>
            <person name="Zhang X.-T."/>
            <person name="Zhang Y.-G."/>
            <person name="Zhang Y."/>
            <person name="Xiao M."/>
            <person name="Shu W.-S."/>
            <person name="Li W.-J."/>
        </authorList>
    </citation>
    <scope>NUCLEOTIDE SEQUENCE [LARGE SCALE GENOMIC DNA]</scope>
    <source>
        <strain evidence="1 2">EGI 80759</strain>
    </source>
</reference>
<dbReference type="RefSeq" id="WP_131153503.1">
    <property type="nucleotide sequence ID" value="NZ_CP036402.1"/>
</dbReference>
<dbReference type="EMBL" id="CP036402">
    <property type="protein sequence ID" value="QBI18505.1"/>
    <property type="molecule type" value="Genomic_DNA"/>
</dbReference>
<sequence>MYQALAYCVAHELPRCWLVYAAENETSRAYTLRHLNATIHVAAIDLTGNVDELHEAVRGLAGEVVRTA</sequence>
<dbReference type="OrthoDB" id="5148566at2"/>
<protein>
    <submittedName>
        <fullName evidence="1">Uncharacterized protein</fullName>
    </submittedName>
</protein>
<keyword evidence="2" id="KW-1185">Reference proteome</keyword>
<name>A0A411YBF1_9ACTN</name>
<evidence type="ECO:0000313" key="2">
    <source>
        <dbReference type="Proteomes" id="UP000291469"/>
    </source>
</evidence>
<proteinExistence type="predicted"/>
<dbReference type="KEGG" id="erz:ER308_02255"/>
<evidence type="ECO:0000313" key="1">
    <source>
        <dbReference type="EMBL" id="QBI18505.1"/>
    </source>
</evidence>